<dbReference type="Proteomes" id="UP001520654">
    <property type="component" value="Unassembled WGS sequence"/>
</dbReference>
<proteinExistence type="predicted"/>
<gene>
    <name evidence="1" type="ORF">K7B10_00045</name>
</gene>
<name>A0ABS8DWP9_9ACTN</name>
<accession>A0ABS8DWP9</accession>
<dbReference type="EMBL" id="JAINUL010000001">
    <property type="protein sequence ID" value="MCC0093231.1"/>
    <property type="molecule type" value="Genomic_DNA"/>
</dbReference>
<evidence type="ECO:0000313" key="2">
    <source>
        <dbReference type="Proteomes" id="UP001520654"/>
    </source>
</evidence>
<evidence type="ECO:0000313" key="1">
    <source>
        <dbReference type="EMBL" id="MCC0093231.1"/>
    </source>
</evidence>
<dbReference type="RefSeq" id="WP_229333895.1">
    <property type="nucleotide sequence ID" value="NZ_JAINUL010000001.1"/>
</dbReference>
<keyword evidence="2" id="KW-1185">Reference proteome</keyword>
<organism evidence="1 2">
    <name type="scientific">Streptomyces flavotricini</name>
    <dbReference type="NCBI Taxonomy" id="66888"/>
    <lineage>
        <taxon>Bacteria</taxon>
        <taxon>Bacillati</taxon>
        <taxon>Actinomycetota</taxon>
        <taxon>Actinomycetes</taxon>
        <taxon>Kitasatosporales</taxon>
        <taxon>Streptomycetaceae</taxon>
        <taxon>Streptomyces</taxon>
    </lineage>
</organism>
<sequence>MTLTTSVVGGGWKGVAILDSPMSASDWEGFDFLMQLDPVFTLRFADDSTVWVDVIAEGADEPLVLSPFESGEPAGSRAGSEL</sequence>
<comment type="caution">
    <text evidence="1">The sequence shown here is derived from an EMBL/GenBank/DDBJ whole genome shotgun (WGS) entry which is preliminary data.</text>
</comment>
<protein>
    <submittedName>
        <fullName evidence="1">Uncharacterized protein</fullName>
    </submittedName>
</protein>
<reference evidence="1 2" key="1">
    <citation type="submission" date="2021-08" db="EMBL/GenBank/DDBJ databases">
        <title>Genomic Architecture of Streptomyces flavotricini NGL1 and Streptomyces erythrochromogenes HMS4 With Differential Plant Beneficial attributes and laccase production capabilities.</title>
        <authorList>
            <person name="Salwan R."/>
            <person name="Kaur R."/>
            <person name="Sharma V."/>
        </authorList>
    </citation>
    <scope>NUCLEOTIDE SEQUENCE [LARGE SCALE GENOMIC DNA]</scope>
    <source>
        <strain evidence="1 2">NGL1</strain>
    </source>
</reference>